<dbReference type="EMBL" id="VSWD01000009">
    <property type="protein sequence ID" value="KAK3093844.1"/>
    <property type="molecule type" value="Genomic_DNA"/>
</dbReference>
<sequence length="785" mass="88277">MEPPFLVAVLATVVRISASQSSTQSGQYRNYNFTQNSTKNGHYGNYNFTSMEPPRACPVSDCPFECATIARVTTCRELFLNTGELNDQAIHKFIPEQDLRIKASGFYRQLQGAYVLDESKMSCDNVQNLLLSLAKANQDVVRNLVTMATGNITGNMDPVTILDSIPEIFFNYVKVDMIIQNVQTVCCNDEQFECMCRMSFRQNCLNSLKVQALACNASLLCEHPENVQCRRVKVNERAVEKYCLKSTKSIKPPEQWGSDEWNRILNSSFSSLLENKHLLRIVPKDLFLDSLQRRKCSSLHGAIKNMALHKVMEMLRGPNFRQLQSPSKQNVVSLVKECGGSYTALEKYVPDKTLLLDTVGTTVIKTPRQLLEMRKTLKQIKPTLAAYTKDDIVKYIRLFIDKKNQLQQLSDTALESALPEISHIDFNPSQLRKLYKRVSTMQRFSSMSTLVTDDVVALGNMLAVLPRQHLEEVPYSALGAAIAADRLKDLKWPKYMAKTVYSKFKQYLGKEANGDLLAVDLIQLGDLAVYLKPRDWRKISANEILGFLNATETVERVHRLFEHIGKAVENTLVNKLKTVPGSDEVLLHYEDFRKAAGRMSTNEISDVAAKLERGETVDVSLTKTQCKRTLAKMKQHLGPMDTWTTGNFETLKSSNLIGCISPRDLEAAINSNPNSLQIMSLVGGSQRTNEKMVSITYIALDRKNPSLTENQLEYFSTAQAQAISIDQFNSLNEAQKNVIEERAEMKYGITDTVKSVHKNPDTPTHPKTHGNSDAISSPTIRVARG</sequence>
<keyword evidence="2" id="KW-0732">Signal</keyword>
<evidence type="ECO:0000313" key="3">
    <source>
        <dbReference type="EMBL" id="KAK3093844.1"/>
    </source>
</evidence>
<protein>
    <submittedName>
        <fullName evidence="3">Uncharacterized protein</fullName>
    </submittedName>
</protein>
<evidence type="ECO:0000313" key="4">
    <source>
        <dbReference type="Proteomes" id="UP001186944"/>
    </source>
</evidence>
<reference evidence="3" key="1">
    <citation type="submission" date="2019-08" db="EMBL/GenBank/DDBJ databases">
        <title>The improved chromosome-level genome for the pearl oyster Pinctada fucata martensii using PacBio sequencing and Hi-C.</title>
        <authorList>
            <person name="Zheng Z."/>
        </authorList>
    </citation>
    <scope>NUCLEOTIDE SEQUENCE</scope>
    <source>
        <strain evidence="3">ZZ-2019</strain>
        <tissue evidence="3">Adductor muscle</tissue>
    </source>
</reference>
<feature type="signal peptide" evidence="2">
    <location>
        <begin position="1"/>
        <end position="19"/>
    </location>
</feature>
<dbReference type="Proteomes" id="UP001186944">
    <property type="component" value="Unassembled WGS sequence"/>
</dbReference>
<evidence type="ECO:0000256" key="1">
    <source>
        <dbReference type="SAM" id="MobiDB-lite"/>
    </source>
</evidence>
<organism evidence="3 4">
    <name type="scientific">Pinctada imbricata</name>
    <name type="common">Atlantic pearl-oyster</name>
    <name type="synonym">Pinctada martensii</name>
    <dbReference type="NCBI Taxonomy" id="66713"/>
    <lineage>
        <taxon>Eukaryota</taxon>
        <taxon>Metazoa</taxon>
        <taxon>Spiralia</taxon>
        <taxon>Lophotrochozoa</taxon>
        <taxon>Mollusca</taxon>
        <taxon>Bivalvia</taxon>
        <taxon>Autobranchia</taxon>
        <taxon>Pteriomorphia</taxon>
        <taxon>Pterioida</taxon>
        <taxon>Pterioidea</taxon>
        <taxon>Pteriidae</taxon>
        <taxon>Pinctada</taxon>
    </lineage>
</organism>
<accession>A0AA88XXJ2</accession>
<feature type="chain" id="PRO_5041675255" evidence="2">
    <location>
        <begin position="20"/>
        <end position="785"/>
    </location>
</feature>
<feature type="compositionally biased region" description="Polar residues" evidence="1">
    <location>
        <begin position="769"/>
        <end position="779"/>
    </location>
</feature>
<keyword evidence="4" id="KW-1185">Reference proteome</keyword>
<name>A0AA88XXJ2_PINIB</name>
<feature type="region of interest" description="Disordered" evidence="1">
    <location>
        <begin position="754"/>
        <end position="785"/>
    </location>
</feature>
<dbReference type="AlphaFoldDB" id="A0AA88XXJ2"/>
<comment type="caution">
    <text evidence="3">The sequence shown here is derived from an EMBL/GenBank/DDBJ whole genome shotgun (WGS) entry which is preliminary data.</text>
</comment>
<proteinExistence type="predicted"/>
<gene>
    <name evidence="3" type="ORF">FSP39_020903</name>
</gene>
<evidence type="ECO:0000256" key="2">
    <source>
        <dbReference type="SAM" id="SignalP"/>
    </source>
</evidence>